<dbReference type="InterPro" id="IPR009346">
    <property type="entry name" value="GRIM-19"/>
</dbReference>
<proteinExistence type="inferred from homology"/>
<evidence type="ECO:0000256" key="5">
    <source>
        <dbReference type="ARBA" id="ARBA00022692"/>
    </source>
</evidence>
<keyword evidence="7 11" id="KW-0249">Electron transport</keyword>
<comment type="similarity">
    <text evidence="2 11">Belongs to the complex I NDUFA13 subunit family.</text>
</comment>
<evidence type="ECO:0000313" key="12">
    <source>
        <dbReference type="EMBL" id="CAD9449646.1"/>
    </source>
</evidence>
<sequence length="104" mass="11630">MVGQDMPPQGGYPEIRYKFRGTPRGPSGLAIFAVSGAMILGGFFMVGQTNYGRKMDKNLNREARQGILSVLMAEEDLRYVYARRNGQVTPNVYKTPGLWFPPTK</sequence>
<dbReference type="PANTHER" id="PTHR12966">
    <property type="entry name" value="NADH DEHYDROGENASE UBIQUINONE 1 ALPHA SUBCOMPLEX SUBUNIT 13"/>
    <property type="match status" value="1"/>
</dbReference>
<dbReference type="PANTHER" id="PTHR12966:SF0">
    <property type="entry name" value="NADH DEHYDROGENASE [UBIQUINONE] 1 ALPHA SUBCOMPLEX SUBUNIT 13"/>
    <property type="match status" value="1"/>
</dbReference>
<protein>
    <recommendedName>
        <fullName evidence="11">NADH dehydrogenase [ubiquinone] 1 alpha subcomplex subunit 13</fullName>
    </recommendedName>
</protein>
<keyword evidence="8 11" id="KW-1133">Transmembrane helix</keyword>
<evidence type="ECO:0000256" key="8">
    <source>
        <dbReference type="ARBA" id="ARBA00022989"/>
    </source>
</evidence>
<dbReference type="Pfam" id="PF06212">
    <property type="entry name" value="GRIM-19"/>
    <property type="match status" value="1"/>
</dbReference>
<keyword evidence="3 11" id="KW-0813">Transport</keyword>
<reference evidence="12" key="1">
    <citation type="submission" date="2021-01" db="EMBL/GenBank/DDBJ databases">
        <authorList>
            <person name="Corre E."/>
            <person name="Pelletier E."/>
            <person name="Niang G."/>
            <person name="Scheremetjew M."/>
            <person name="Finn R."/>
            <person name="Kale V."/>
            <person name="Holt S."/>
            <person name="Cochrane G."/>
            <person name="Meng A."/>
            <person name="Brown T."/>
            <person name="Cohen L."/>
        </authorList>
    </citation>
    <scope>NUCLEOTIDE SEQUENCE</scope>
    <source>
        <strain evidence="12">CCMP1381</strain>
    </source>
</reference>
<dbReference type="AlphaFoldDB" id="A0A7S2GF35"/>
<evidence type="ECO:0000256" key="1">
    <source>
        <dbReference type="ARBA" id="ARBA00004298"/>
    </source>
</evidence>
<evidence type="ECO:0000256" key="11">
    <source>
        <dbReference type="RuleBase" id="RU368034"/>
    </source>
</evidence>
<keyword evidence="6 11" id="KW-0999">Mitochondrion inner membrane</keyword>
<name>A0A7S2GF35_9STRA</name>
<feature type="transmembrane region" description="Helical" evidence="11">
    <location>
        <begin position="27"/>
        <end position="47"/>
    </location>
</feature>
<evidence type="ECO:0000256" key="9">
    <source>
        <dbReference type="ARBA" id="ARBA00023128"/>
    </source>
</evidence>
<gene>
    <name evidence="12" type="ORF">DSPE1174_LOCUS20815</name>
</gene>
<evidence type="ECO:0000256" key="2">
    <source>
        <dbReference type="ARBA" id="ARBA00007312"/>
    </source>
</evidence>
<accession>A0A7S2GF35</accession>
<evidence type="ECO:0000256" key="10">
    <source>
        <dbReference type="ARBA" id="ARBA00023136"/>
    </source>
</evidence>
<evidence type="ECO:0000256" key="4">
    <source>
        <dbReference type="ARBA" id="ARBA00022660"/>
    </source>
</evidence>
<organism evidence="12">
    <name type="scientific">Octactis speculum</name>
    <dbReference type="NCBI Taxonomy" id="3111310"/>
    <lineage>
        <taxon>Eukaryota</taxon>
        <taxon>Sar</taxon>
        <taxon>Stramenopiles</taxon>
        <taxon>Ochrophyta</taxon>
        <taxon>Dictyochophyceae</taxon>
        <taxon>Dictyochales</taxon>
        <taxon>Dictyochaceae</taxon>
        <taxon>Octactis</taxon>
    </lineage>
</organism>
<evidence type="ECO:0000256" key="3">
    <source>
        <dbReference type="ARBA" id="ARBA00022448"/>
    </source>
</evidence>
<comment type="subcellular location">
    <subcellularLocation>
        <location evidence="1 11">Mitochondrion inner membrane</location>
        <topology evidence="1 11">Single-pass membrane protein</topology>
        <orientation evidence="1 11">Matrix side</orientation>
    </subcellularLocation>
</comment>
<keyword evidence="5 11" id="KW-0812">Transmembrane</keyword>
<evidence type="ECO:0000256" key="7">
    <source>
        <dbReference type="ARBA" id="ARBA00022982"/>
    </source>
</evidence>
<dbReference type="GO" id="GO:0045271">
    <property type="term" value="C:respiratory chain complex I"/>
    <property type="evidence" value="ECO:0007669"/>
    <property type="project" value="UniProtKB-UniRule"/>
</dbReference>
<comment type="function">
    <text evidence="11">Complex I functions in the transfer of electrons from NADH to the respiratory chain. Accessory subunit of the mitochondrial membrane respiratory chain NADH dehydrogenase (Complex I), that is believed not to be involved in catalysis.</text>
</comment>
<keyword evidence="10 11" id="KW-0472">Membrane</keyword>
<dbReference type="EMBL" id="HBGS01040469">
    <property type="protein sequence ID" value="CAD9449646.1"/>
    <property type="molecule type" value="Transcribed_RNA"/>
</dbReference>
<evidence type="ECO:0000256" key="6">
    <source>
        <dbReference type="ARBA" id="ARBA00022792"/>
    </source>
</evidence>
<keyword evidence="9 11" id="KW-0496">Mitochondrion</keyword>
<keyword evidence="4 11" id="KW-0679">Respiratory chain</keyword>
<dbReference type="GO" id="GO:0005743">
    <property type="term" value="C:mitochondrial inner membrane"/>
    <property type="evidence" value="ECO:0007669"/>
    <property type="project" value="UniProtKB-SubCell"/>
</dbReference>